<organism evidence="2">
    <name type="scientific">Zea mays</name>
    <name type="common">Maize</name>
    <dbReference type="NCBI Taxonomy" id="4577"/>
    <lineage>
        <taxon>Eukaryota</taxon>
        <taxon>Viridiplantae</taxon>
        <taxon>Streptophyta</taxon>
        <taxon>Embryophyta</taxon>
        <taxon>Tracheophyta</taxon>
        <taxon>Spermatophyta</taxon>
        <taxon>Magnoliopsida</taxon>
        <taxon>Liliopsida</taxon>
        <taxon>Poales</taxon>
        <taxon>Poaceae</taxon>
        <taxon>PACMAD clade</taxon>
        <taxon>Panicoideae</taxon>
        <taxon>Andropogonodae</taxon>
        <taxon>Andropogoneae</taxon>
        <taxon>Tripsacinae</taxon>
        <taxon>Zea</taxon>
    </lineage>
</organism>
<evidence type="ECO:0000313" key="3">
    <source>
        <dbReference type="EnsemblPlants" id="Zm00001eb095430_P001"/>
    </source>
</evidence>
<evidence type="ECO:0000256" key="1">
    <source>
        <dbReference type="SAM" id="MobiDB-lite"/>
    </source>
</evidence>
<dbReference type="GeneID" id="100502040"/>
<keyword evidence="4" id="KW-1185">Reference proteome</keyword>
<dbReference type="AlphaFoldDB" id="C4J7Y8"/>
<dbReference type="EMBL" id="BT086935">
    <property type="protein sequence ID" value="ACR37288.1"/>
    <property type="molecule type" value="mRNA"/>
</dbReference>
<evidence type="ECO:0000313" key="2">
    <source>
        <dbReference type="EMBL" id="ACR37288.1"/>
    </source>
</evidence>
<reference evidence="2" key="1">
    <citation type="journal article" date="2009" name="PLoS Genet.">
        <title>Sequencing, mapping, and analysis of 27,455 maize full-length cDNAs.</title>
        <authorList>
            <person name="Soderlund C."/>
            <person name="Descour A."/>
            <person name="Kudrna D."/>
            <person name="Bomhoff M."/>
            <person name="Boyd L."/>
            <person name="Currie J."/>
            <person name="Angelova A."/>
            <person name="Collura K."/>
            <person name="Wissotski M."/>
            <person name="Ashley E."/>
            <person name="Morrow D."/>
            <person name="Fernandes J."/>
            <person name="Walbot V."/>
            <person name="Yu Y."/>
        </authorList>
    </citation>
    <scope>NUCLEOTIDE SEQUENCE</scope>
    <source>
        <strain evidence="2">B73</strain>
    </source>
</reference>
<reference evidence="3" key="3">
    <citation type="submission" date="2019-07" db="EMBL/GenBank/DDBJ databases">
        <authorList>
            <person name="Seetharam A."/>
            <person name="Woodhouse M."/>
            <person name="Cannon E."/>
        </authorList>
    </citation>
    <scope>NUCLEOTIDE SEQUENCE [LARGE SCALE GENOMIC DNA]</scope>
    <source>
        <strain evidence="3">cv. B73</strain>
    </source>
</reference>
<feature type="region of interest" description="Disordered" evidence="1">
    <location>
        <begin position="1"/>
        <end position="29"/>
    </location>
</feature>
<reference evidence="3" key="4">
    <citation type="submission" date="2021-05" db="UniProtKB">
        <authorList>
            <consortium name="EnsemblPlants"/>
        </authorList>
    </citation>
    <scope>IDENTIFICATION</scope>
    <source>
        <strain evidence="3">cv. B73</strain>
    </source>
</reference>
<sequence>MCASPSARISPDPLYSLHHADPDPTPATTRIHCALHGHERERSCADLNQALHGRSAWFPLLHPMIRMPPHHGRWSGPSNPDARALRRVDLLDHAGARPQVRRRDHEVAASTCLSCSPLHTPPR</sequence>
<dbReference type="KEGG" id="zma:100502040"/>
<reference evidence="4" key="2">
    <citation type="submission" date="2015-12" db="EMBL/GenBank/DDBJ databases">
        <title>Update maize B73 reference genome by single molecule sequencing technologies.</title>
        <authorList>
            <consortium name="Maize Genome Sequencing Project"/>
            <person name="Ware D."/>
        </authorList>
    </citation>
    <scope>NUCLEOTIDE SEQUENCE [LARGE SCALE GENOMIC DNA]</scope>
    <source>
        <strain evidence="4">cv. B73</strain>
    </source>
</reference>
<protein>
    <submittedName>
        <fullName evidence="2 3">Uncharacterized protein</fullName>
    </submittedName>
</protein>
<dbReference type="Gramene" id="Zm00001eb095430_T001">
    <property type="protein sequence ID" value="Zm00001eb095430_P001"/>
    <property type="gene ID" value="Zm00001eb095430"/>
</dbReference>
<proteinExistence type="evidence at transcript level"/>
<dbReference type="ExpressionAtlas" id="C4J7Y8">
    <property type="expression patterns" value="baseline and differential"/>
</dbReference>
<name>C4J7Y8_MAIZE</name>
<evidence type="ECO:0000313" key="4">
    <source>
        <dbReference type="Proteomes" id="UP000007305"/>
    </source>
</evidence>
<dbReference type="RefSeq" id="NP_001183528.1">
    <property type="nucleotide sequence ID" value="NM_001196599.1"/>
</dbReference>
<accession>C4J7Y8</accession>
<dbReference type="Proteomes" id="UP000007305">
    <property type="component" value="Chromosome 2"/>
</dbReference>
<gene>
    <name evidence="3" type="primary">LOC100502040</name>
</gene>
<dbReference type="EnsemblPlants" id="Zm00001eb095430_T001">
    <property type="protein sequence ID" value="Zm00001eb095430_P001"/>
    <property type="gene ID" value="Zm00001eb095430"/>
</dbReference>